<protein>
    <submittedName>
        <fullName evidence="3">Sugar isomerase</fullName>
    </submittedName>
</protein>
<dbReference type="PANTHER" id="PTHR43443">
    <property type="entry name" value="3-HEXULOSE-6-PHOSPHATE ISOMERASE"/>
    <property type="match status" value="1"/>
</dbReference>
<sequence length="188" mass="20959">MTDREQATDLILRELSETLPAIDESQFVQLINELMVPGRRVLVMGVGRVLIALKAWVKRLVHLGIDINYVGDESEGPLHKNDLLIVGSSSGESKLPVRIAQIAAETIGASVFYVGCTAGSSVDRLADSRLILKGRTKFATENEYPSQQPMSSLFEQQVFLLGDVLALEIMRRRNWTEERVKQNHANLE</sequence>
<dbReference type="RefSeq" id="WP_222198776.1">
    <property type="nucleotide sequence ID" value="NZ_JAIMFO010000004.1"/>
</dbReference>
<dbReference type="InterPro" id="IPR046348">
    <property type="entry name" value="SIS_dom_sf"/>
</dbReference>
<dbReference type="Proteomes" id="UP000700908">
    <property type="component" value="Unassembled WGS sequence"/>
</dbReference>
<evidence type="ECO:0000313" key="3">
    <source>
        <dbReference type="EMBL" id="MBY4797059.1"/>
    </source>
</evidence>
<keyword evidence="4" id="KW-1185">Reference proteome</keyword>
<name>A0ABS7MI88_9ACTN</name>
<keyword evidence="3" id="KW-0413">Isomerase</keyword>
<accession>A0ABS7MI88</accession>
<dbReference type="Gene3D" id="3.40.50.10490">
    <property type="entry name" value="Glucose-6-phosphate isomerase like protein, domain 1"/>
    <property type="match status" value="1"/>
</dbReference>
<reference evidence="3 4" key="1">
    <citation type="submission" date="2021-08" db="EMBL/GenBank/DDBJ databases">
        <title>Collinsella faecalis sp. nov. isolated from swine faeces.</title>
        <authorList>
            <person name="Oh B.S."/>
            <person name="Lee J.H."/>
        </authorList>
    </citation>
    <scope>NUCLEOTIDE SEQUENCE [LARGE SCALE GENOMIC DNA]</scope>
    <source>
        <strain evidence="3 4">AGMB00827</strain>
    </source>
</reference>
<dbReference type="GO" id="GO:0016853">
    <property type="term" value="F:isomerase activity"/>
    <property type="evidence" value="ECO:0007669"/>
    <property type="project" value="UniProtKB-KW"/>
</dbReference>
<dbReference type="SUPFAM" id="SSF53697">
    <property type="entry name" value="SIS domain"/>
    <property type="match status" value="1"/>
</dbReference>
<evidence type="ECO:0000259" key="2">
    <source>
        <dbReference type="PROSITE" id="PS51464"/>
    </source>
</evidence>
<dbReference type="PROSITE" id="PS51464">
    <property type="entry name" value="SIS"/>
    <property type="match status" value="1"/>
</dbReference>
<organism evidence="3 4">
    <name type="scientific">Collinsella ureilytica</name>
    <dbReference type="NCBI Taxonomy" id="2869515"/>
    <lineage>
        <taxon>Bacteria</taxon>
        <taxon>Bacillati</taxon>
        <taxon>Actinomycetota</taxon>
        <taxon>Coriobacteriia</taxon>
        <taxon>Coriobacteriales</taxon>
        <taxon>Coriobacteriaceae</taxon>
        <taxon>Collinsella</taxon>
    </lineage>
</organism>
<feature type="domain" description="SIS" evidence="2">
    <location>
        <begin position="30"/>
        <end position="175"/>
    </location>
</feature>
<gene>
    <name evidence="3" type="ORF">K6V98_01605</name>
</gene>
<proteinExistence type="inferred from homology"/>
<comment type="caution">
    <text evidence="3">The sequence shown here is derived from an EMBL/GenBank/DDBJ whole genome shotgun (WGS) entry which is preliminary data.</text>
</comment>
<dbReference type="InterPro" id="IPR001347">
    <property type="entry name" value="SIS_dom"/>
</dbReference>
<evidence type="ECO:0000313" key="4">
    <source>
        <dbReference type="Proteomes" id="UP000700908"/>
    </source>
</evidence>
<dbReference type="InterPro" id="IPR017552">
    <property type="entry name" value="PHI/rmpB"/>
</dbReference>
<dbReference type="EMBL" id="JAIMFO010000004">
    <property type="protein sequence ID" value="MBY4797059.1"/>
    <property type="molecule type" value="Genomic_DNA"/>
</dbReference>
<evidence type="ECO:0000256" key="1">
    <source>
        <dbReference type="ARBA" id="ARBA00009235"/>
    </source>
</evidence>
<comment type="similarity">
    <text evidence="1">Belongs to the SIS family. PHI subfamily.</text>
</comment>
<dbReference type="PANTHER" id="PTHR43443:SF1">
    <property type="entry name" value="3-HEXULOSE-6-PHOSPHATE ISOMERASE"/>
    <property type="match status" value="1"/>
</dbReference>